<reference evidence="2" key="1">
    <citation type="submission" date="2016-04" db="EMBL/GenBank/DDBJ databases">
        <authorList>
            <person name="Guldener U."/>
            <person name="Guldener U."/>
        </authorList>
    </citation>
    <scope>NUCLEOTIDE SEQUENCE [LARGE SCALE GENOMIC DNA]</scope>
    <source>
        <strain evidence="2">UB2112</strain>
    </source>
</reference>
<name>A0A1K0GC84_9BASI</name>
<protein>
    <submittedName>
        <fullName evidence="1">Uncharacterized protein</fullName>
    </submittedName>
</protein>
<accession>A0A1K0GC84</accession>
<organism evidence="1 2">
    <name type="scientific">Ustilago bromivora</name>
    <dbReference type="NCBI Taxonomy" id="307758"/>
    <lineage>
        <taxon>Eukaryota</taxon>
        <taxon>Fungi</taxon>
        <taxon>Dikarya</taxon>
        <taxon>Basidiomycota</taxon>
        <taxon>Ustilaginomycotina</taxon>
        <taxon>Ustilaginomycetes</taxon>
        <taxon>Ustilaginales</taxon>
        <taxon>Ustilaginaceae</taxon>
        <taxon>Ustilago</taxon>
    </lineage>
</organism>
<gene>
    <name evidence="1" type="ORF">UBRO_20922</name>
</gene>
<evidence type="ECO:0000313" key="2">
    <source>
        <dbReference type="Proteomes" id="UP000179920"/>
    </source>
</evidence>
<evidence type="ECO:0000313" key="1">
    <source>
        <dbReference type="EMBL" id="SAM85669.1"/>
    </source>
</evidence>
<sequence>MPLSATGNGNKPTTAVPLILSGRLVPNASVRPSRGVIGEIHCVGKMVDFEVGHNRIECIGIEDDTLVQRGV</sequence>
<dbReference type="EMBL" id="LT558134">
    <property type="protein sequence ID" value="SAM85669.1"/>
    <property type="molecule type" value="Genomic_DNA"/>
</dbReference>
<dbReference type="AlphaFoldDB" id="A0A1K0GC84"/>
<proteinExistence type="predicted"/>
<dbReference type="Proteomes" id="UP000179920">
    <property type="component" value="Chromosome XVIII"/>
</dbReference>